<feature type="disulfide bond" description="Redox-active" evidence="7">
    <location>
        <begin position="35"/>
        <end position="38"/>
    </location>
</feature>
<sequence length="112" mass="11988">MTDAIIHFNGSADELESTIKAKKGLVVVDFFATWCGPCKRLGQILPGIATENSDVTFIKVDIDQNDDAASKFGVSSIPHIAFCKANDGNYEVINTVVGCNVEAINKLIAANK</sequence>
<dbReference type="PRINTS" id="PR00421">
    <property type="entry name" value="THIOREDOXIN"/>
</dbReference>
<feature type="active site" description="Nucleophile" evidence="6">
    <location>
        <position position="38"/>
    </location>
</feature>
<dbReference type="eggNOG" id="KOG0907">
    <property type="taxonomic scope" value="Eukaryota"/>
</dbReference>
<accession>A2F5G9</accession>
<keyword evidence="3 7" id="KW-1015">Disulfide bond</keyword>
<dbReference type="InterPro" id="IPR005746">
    <property type="entry name" value="Thioredoxin"/>
</dbReference>
<dbReference type="GO" id="GO:0015035">
    <property type="term" value="F:protein-disulfide reductase activity"/>
    <property type="evidence" value="ECO:0007669"/>
    <property type="project" value="InterPro"/>
</dbReference>
<dbReference type="EMBL" id="DS113623">
    <property type="protein sequence ID" value="EAX99841.1"/>
    <property type="molecule type" value="Genomic_DNA"/>
</dbReference>
<dbReference type="Pfam" id="PF00085">
    <property type="entry name" value="Thioredoxin"/>
    <property type="match status" value="1"/>
</dbReference>
<keyword evidence="7" id="KW-0676">Redox-active center</keyword>
<comment type="subcellular location">
    <subcellularLocation>
        <location evidence="1">Cytoplasm</location>
    </subcellularLocation>
</comment>
<dbReference type="InterPro" id="IPR017937">
    <property type="entry name" value="Thioredoxin_CS"/>
</dbReference>
<dbReference type="InterPro" id="IPR050620">
    <property type="entry name" value="Thioredoxin_H-type-like"/>
</dbReference>
<dbReference type="InterPro" id="IPR036249">
    <property type="entry name" value="Thioredoxin-like_sf"/>
</dbReference>
<evidence type="ECO:0000256" key="5">
    <source>
        <dbReference type="PIRNR" id="PIRNR000077"/>
    </source>
</evidence>
<dbReference type="AlphaFoldDB" id="A2F5G9"/>
<dbReference type="VEuPathDB" id="TrichDB:TVAG_418970"/>
<dbReference type="PIRSF" id="PIRSF000077">
    <property type="entry name" value="Thioredoxin"/>
    <property type="match status" value="1"/>
</dbReference>
<proteinExistence type="inferred from homology"/>
<evidence type="ECO:0000313" key="10">
    <source>
        <dbReference type="Proteomes" id="UP000001542"/>
    </source>
</evidence>
<feature type="domain" description="Thioredoxin" evidence="8">
    <location>
        <begin position="1"/>
        <end position="112"/>
    </location>
</feature>
<keyword evidence="2" id="KW-0963">Cytoplasm</keyword>
<dbReference type="FunCoup" id="A2F5G9">
    <property type="interactions" value="422"/>
</dbReference>
<dbReference type="KEGG" id="tva:4757660"/>
<protein>
    <recommendedName>
        <fullName evidence="5">Thioredoxin</fullName>
    </recommendedName>
</protein>
<dbReference type="STRING" id="5722.A2F5G9"/>
<dbReference type="CDD" id="cd02947">
    <property type="entry name" value="TRX_family"/>
    <property type="match status" value="1"/>
</dbReference>
<keyword evidence="10" id="KW-1185">Reference proteome</keyword>
<feature type="site" description="Contributes to redox potential value" evidence="6">
    <location>
        <position position="36"/>
    </location>
</feature>
<reference evidence="9" key="2">
    <citation type="journal article" date="2007" name="Science">
        <title>Draft genome sequence of the sexually transmitted pathogen Trichomonas vaginalis.</title>
        <authorList>
            <person name="Carlton J.M."/>
            <person name="Hirt R.P."/>
            <person name="Silva J.C."/>
            <person name="Delcher A.L."/>
            <person name="Schatz M."/>
            <person name="Zhao Q."/>
            <person name="Wortman J.R."/>
            <person name="Bidwell S.L."/>
            <person name="Alsmark U.C.M."/>
            <person name="Besteiro S."/>
            <person name="Sicheritz-Ponten T."/>
            <person name="Noel C.J."/>
            <person name="Dacks J.B."/>
            <person name="Foster P.G."/>
            <person name="Simillion C."/>
            <person name="Van de Peer Y."/>
            <person name="Miranda-Saavedra D."/>
            <person name="Barton G.J."/>
            <person name="Westrop G.D."/>
            <person name="Mueller S."/>
            <person name="Dessi D."/>
            <person name="Fiori P.L."/>
            <person name="Ren Q."/>
            <person name="Paulsen I."/>
            <person name="Zhang H."/>
            <person name="Bastida-Corcuera F.D."/>
            <person name="Simoes-Barbosa A."/>
            <person name="Brown M.T."/>
            <person name="Hayes R.D."/>
            <person name="Mukherjee M."/>
            <person name="Okumura C.Y."/>
            <person name="Schneider R."/>
            <person name="Smith A.J."/>
            <person name="Vanacova S."/>
            <person name="Villalvazo M."/>
            <person name="Haas B.J."/>
            <person name="Pertea M."/>
            <person name="Feldblyum T.V."/>
            <person name="Utterback T.R."/>
            <person name="Shu C.L."/>
            <person name="Osoegawa K."/>
            <person name="de Jong P.J."/>
            <person name="Hrdy I."/>
            <person name="Horvathova L."/>
            <person name="Zubacova Z."/>
            <person name="Dolezal P."/>
            <person name="Malik S.B."/>
            <person name="Logsdon J.M. Jr."/>
            <person name="Henze K."/>
            <person name="Gupta A."/>
            <person name="Wang C.C."/>
            <person name="Dunne R.L."/>
            <person name="Upcroft J.A."/>
            <person name="Upcroft P."/>
            <person name="White O."/>
            <person name="Salzberg S.L."/>
            <person name="Tang P."/>
            <person name="Chiu C.-H."/>
            <person name="Lee Y.-S."/>
            <person name="Embley T.M."/>
            <person name="Coombs G.H."/>
            <person name="Mottram J.C."/>
            <person name="Tachezy J."/>
            <person name="Fraser-Liggett C.M."/>
            <person name="Johnson P.J."/>
        </authorList>
    </citation>
    <scope>NUCLEOTIDE SEQUENCE [LARGE SCALE GENOMIC DNA]</scope>
    <source>
        <strain evidence="9">G3</strain>
    </source>
</reference>
<feature type="active site" description="Nucleophile" evidence="6">
    <location>
        <position position="35"/>
    </location>
</feature>
<dbReference type="RefSeq" id="XP_001312771.1">
    <property type="nucleotide sequence ID" value="XM_001312770.1"/>
</dbReference>
<evidence type="ECO:0000256" key="4">
    <source>
        <dbReference type="ARBA" id="ARBA00038353"/>
    </source>
</evidence>
<dbReference type="PANTHER" id="PTHR10438">
    <property type="entry name" value="THIOREDOXIN"/>
    <property type="match status" value="1"/>
</dbReference>
<dbReference type="InterPro" id="IPR013766">
    <property type="entry name" value="Thioredoxin_domain"/>
</dbReference>
<dbReference type="PROSITE" id="PS51352">
    <property type="entry name" value="THIOREDOXIN_2"/>
    <property type="match status" value="1"/>
</dbReference>
<dbReference type="InParanoid" id="A2F5G9"/>
<evidence type="ECO:0000256" key="7">
    <source>
        <dbReference type="PIRSR" id="PIRSR000077-4"/>
    </source>
</evidence>
<feature type="site" description="Contributes to redox potential value" evidence="6">
    <location>
        <position position="37"/>
    </location>
</feature>
<dbReference type="SMR" id="A2F5G9"/>
<dbReference type="Gene3D" id="3.40.30.10">
    <property type="entry name" value="Glutaredoxin"/>
    <property type="match status" value="1"/>
</dbReference>
<evidence type="ECO:0000256" key="3">
    <source>
        <dbReference type="ARBA" id="ARBA00023157"/>
    </source>
</evidence>
<dbReference type="GO" id="GO:0005737">
    <property type="term" value="C:cytoplasm"/>
    <property type="evidence" value="ECO:0007669"/>
    <property type="project" value="UniProtKB-SubCell"/>
</dbReference>
<dbReference type="Proteomes" id="UP000001542">
    <property type="component" value="Unassembled WGS sequence"/>
</dbReference>
<name>A2F5G9_TRIV3</name>
<evidence type="ECO:0000256" key="6">
    <source>
        <dbReference type="PIRSR" id="PIRSR000077-1"/>
    </source>
</evidence>
<evidence type="ECO:0000256" key="1">
    <source>
        <dbReference type="ARBA" id="ARBA00004496"/>
    </source>
</evidence>
<organism evidence="9 10">
    <name type="scientific">Trichomonas vaginalis (strain ATCC PRA-98 / G3)</name>
    <dbReference type="NCBI Taxonomy" id="412133"/>
    <lineage>
        <taxon>Eukaryota</taxon>
        <taxon>Metamonada</taxon>
        <taxon>Parabasalia</taxon>
        <taxon>Trichomonadida</taxon>
        <taxon>Trichomonadidae</taxon>
        <taxon>Trichomonas</taxon>
    </lineage>
</organism>
<comment type="similarity">
    <text evidence="4">Belongs to the thioredoxin family. Plant H-type subfamily.</text>
</comment>
<evidence type="ECO:0000259" key="8">
    <source>
        <dbReference type="PROSITE" id="PS51352"/>
    </source>
</evidence>
<reference evidence="9" key="1">
    <citation type="submission" date="2006-10" db="EMBL/GenBank/DDBJ databases">
        <authorList>
            <person name="Amadeo P."/>
            <person name="Zhao Q."/>
            <person name="Wortman J."/>
            <person name="Fraser-Liggett C."/>
            <person name="Carlton J."/>
        </authorList>
    </citation>
    <scope>NUCLEOTIDE SEQUENCE</scope>
    <source>
        <strain evidence="9">G3</strain>
    </source>
</reference>
<dbReference type="PANTHER" id="PTHR10438:SF468">
    <property type="entry name" value="THIOREDOXIN-1-RELATED"/>
    <property type="match status" value="1"/>
</dbReference>
<evidence type="ECO:0000313" key="9">
    <source>
        <dbReference type="EMBL" id="EAX99841.1"/>
    </source>
</evidence>
<dbReference type="PROSITE" id="PS00194">
    <property type="entry name" value="THIOREDOXIN_1"/>
    <property type="match status" value="1"/>
</dbReference>
<evidence type="ECO:0000256" key="2">
    <source>
        <dbReference type="ARBA" id="ARBA00022490"/>
    </source>
</evidence>
<feature type="site" description="Deprotonates C-terminal active site Cys" evidence="6">
    <location>
        <position position="29"/>
    </location>
</feature>
<dbReference type="OrthoDB" id="2121326at2759"/>
<dbReference type="SUPFAM" id="SSF52833">
    <property type="entry name" value="Thioredoxin-like"/>
    <property type="match status" value="1"/>
</dbReference>
<gene>
    <name evidence="9" type="ORF">TVAG_418970</name>
</gene>
<dbReference type="VEuPathDB" id="TrichDB:TVAGG3_0158140"/>